<evidence type="ECO:0000313" key="13">
    <source>
        <dbReference type="EMBL" id="SFZ97685.1"/>
    </source>
</evidence>
<name>A0A1W1ECD1_9ZZZZ</name>
<keyword evidence="3" id="KW-0410">Iron transport</keyword>
<evidence type="ECO:0000256" key="10">
    <source>
        <dbReference type="ARBA" id="ARBA00023237"/>
    </source>
</evidence>
<accession>A0A1W1ECD1</accession>
<dbReference type="InterPro" id="IPR036942">
    <property type="entry name" value="Beta-barrel_TonB_sf"/>
</dbReference>
<feature type="domain" description="TonB-dependent receptor-like beta-barrel" evidence="11">
    <location>
        <begin position="207"/>
        <end position="645"/>
    </location>
</feature>
<dbReference type="Pfam" id="PF00593">
    <property type="entry name" value="TonB_dep_Rec_b-barrel"/>
    <property type="match status" value="1"/>
</dbReference>
<keyword evidence="13" id="KW-0675">Receptor</keyword>
<organism evidence="13">
    <name type="scientific">hydrothermal vent metagenome</name>
    <dbReference type="NCBI Taxonomy" id="652676"/>
    <lineage>
        <taxon>unclassified sequences</taxon>
        <taxon>metagenomes</taxon>
        <taxon>ecological metagenomes</taxon>
    </lineage>
</organism>
<dbReference type="PANTHER" id="PTHR32552">
    <property type="entry name" value="FERRICHROME IRON RECEPTOR-RELATED"/>
    <property type="match status" value="1"/>
</dbReference>
<reference evidence="13" key="1">
    <citation type="submission" date="2016-10" db="EMBL/GenBank/DDBJ databases">
        <authorList>
            <person name="de Groot N.N."/>
        </authorList>
    </citation>
    <scope>NUCLEOTIDE SEQUENCE</scope>
</reference>
<evidence type="ECO:0000256" key="1">
    <source>
        <dbReference type="ARBA" id="ARBA00004571"/>
    </source>
</evidence>
<dbReference type="PANTHER" id="PTHR32552:SF81">
    <property type="entry name" value="TONB-DEPENDENT OUTER MEMBRANE RECEPTOR"/>
    <property type="match status" value="1"/>
</dbReference>
<keyword evidence="4" id="KW-0812">Transmembrane</keyword>
<evidence type="ECO:0000256" key="2">
    <source>
        <dbReference type="ARBA" id="ARBA00022448"/>
    </source>
</evidence>
<keyword evidence="6" id="KW-0408">Iron</keyword>
<dbReference type="InterPro" id="IPR010917">
    <property type="entry name" value="TonB_rcpt_CS"/>
</dbReference>
<keyword evidence="2" id="KW-0813">Transport</keyword>
<evidence type="ECO:0000256" key="8">
    <source>
        <dbReference type="ARBA" id="ARBA00023077"/>
    </source>
</evidence>
<dbReference type="Gene3D" id="2.40.170.20">
    <property type="entry name" value="TonB-dependent receptor, beta-barrel domain"/>
    <property type="match status" value="1"/>
</dbReference>
<evidence type="ECO:0000256" key="4">
    <source>
        <dbReference type="ARBA" id="ARBA00022692"/>
    </source>
</evidence>
<dbReference type="InterPro" id="IPR039426">
    <property type="entry name" value="TonB-dep_rcpt-like"/>
</dbReference>
<evidence type="ECO:0000259" key="11">
    <source>
        <dbReference type="Pfam" id="PF00593"/>
    </source>
</evidence>
<dbReference type="InterPro" id="IPR000531">
    <property type="entry name" value="Beta-barrel_TonB"/>
</dbReference>
<keyword evidence="9" id="KW-0472">Membrane</keyword>
<dbReference type="Pfam" id="PF07715">
    <property type="entry name" value="Plug"/>
    <property type="match status" value="1"/>
</dbReference>
<dbReference type="AlphaFoldDB" id="A0A1W1ECD1"/>
<dbReference type="EMBL" id="FPKX01000015">
    <property type="protein sequence ID" value="SFZ97685.1"/>
    <property type="molecule type" value="Genomic_DNA"/>
</dbReference>
<evidence type="ECO:0000256" key="7">
    <source>
        <dbReference type="ARBA" id="ARBA00023065"/>
    </source>
</evidence>
<feature type="domain" description="TonB-dependent receptor plug" evidence="12">
    <location>
        <begin position="42"/>
        <end position="148"/>
    </location>
</feature>
<keyword evidence="8" id="KW-0798">TonB box</keyword>
<dbReference type="CDD" id="cd01347">
    <property type="entry name" value="ligand_gated_channel"/>
    <property type="match status" value="1"/>
</dbReference>
<evidence type="ECO:0000256" key="3">
    <source>
        <dbReference type="ARBA" id="ARBA00022496"/>
    </source>
</evidence>
<dbReference type="PROSITE" id="PS52016">
    <property type="entry name" value="TONB_DEPENDENT_REC_3"/>
    <property type="match status" value="1"/>
</dbReference>
<evidence type="ECO:0000256" key="6">
    <source>
        <dbReference type="ARBA" id="ARBA00023004"/>
    </source>
</evidence>
<keyword evidence="10" id="KW-0998">Cell outer membrane</keyword>
<keyword evidence="7" id="KW-0406">Ion transport</keyword>
<dbReference type="InterPro" id="IPR012910">
    <property type="entry name" value="Plug_dom"/>
</dbReference>
<dbReference type="SUPFAM" id="SSF56935">
    <property type="entry name" value="Porins"/>
    <property type="match status" value="1"/>
</dbReference>
<dbReference type="GO" id="GO:0006826">
    <property type="term" value="P:iron ion transport"/>
    <property type="evidence" value="ECO:0007669"/>
    <property type="project" value="UniProtKB-KW"/>
</dbReference>
<evidence type="ECO:0000256" key="9">
    <source>
        <dbReference type="ARBA" id="ARBA00023136"/>
    </source>
</evidence>
<evidence type="ECO:0000256" key="5">
    <source>
        <dbReference type="ARBA" id="ARBA00022729"/>
    </source>
</evidence>
<gene>
    <name evidence="13" type="ORF">MNB_SV-5-754</name>
</gene>
<proteinExistence type="predicted"/>
<comment type="subcellular location">
    <subcellularLocation>
        <location evidence="1">Cell outer membrane</location>
        <topology evidence="1">Multi-pass membrane protein</topology>
    </subcellularLocation>
</comment>
<sequence length="686" mass="77170">MKNKILTMSLIAATALFSVSSFGEEIVLEDINVTSDLRQISQQEIAASVDVMNSIALQDKGATHFEDVILEVPNVNFSGQSSRPRHIQIRGMGERDEYTGAPNASVGFMIDGIDFSGVGMAGTLFDVKQVEVLKGSQSTRYGASAIAGLINIQSNDPTENQEGMLELTAGTKGLAEVGLVLSGPLGKEDNSPLYRLSVQKHKDNGFYENKYLNRDDTNGRDELSLRAKVHFRPTDDLSIDVTLMHANLDNGYDAWSLDNTFTTLSDEPGKDTQLTNAGAIKIKSTMNPYFTFISSTTLSNSDMQYAYDGDWTYLGYYPSDPSFRYVFDNEKEHKTFAQEFRFVSTEESRLFNDTTAWLVGLYGSKLEEKNHTTDNYGQDLKSDYDITKLAMFAQFDYDVSEKMLLSVGLRAENQEQEYNNNANETYTPSDTLYGGQISLTQKINDSMNVYGLISQGYKAGGFNVGVPSNKPELRQFENETALNYELGFKTKTETLTAAVSIFYTDRQNPQFDGYTYVGANYVYYKENLDKATNYGLEADFDWKANDNINIFGTLGLLKTTVKGQSKSGAFDIDGREQPHAPNYQYTLGTQYRADNGFYGRASVRGMDEFYFDTVHNAKSEAYTVVDARVGYEEESWEVYLWGRNLFDERYATRGYYFANEPTYSIEKQYIRLGDGRQIGLTGRYHF</sequence>
<evidence type="ECO:0000259" key="12">
    <source>
        <dbReference type="Pfam" id="PF07715"/>
    </source>
</evidence>
<protein>
    <submittedName>
        <fullName evidence="13">TonB-dependent receptor</fullName>
    </submittedName>
</protein>
<dbReference type="GO" id="GO:0009279">
    <property type="term" value="C:cell outer membrane"/>
    <property type="evidence" value="ECO:0007669"/>
    <property type="project" value="UniProtKB-SubCell"/>
</dbReference>
<keyword evidence="5" id="KW-0732">Signal</keyword>
<dbReference type="PROSITE" id="PS01156">
    <property type="entry name" value="TONB_DEPENDENT_REC_2"/>
    <property type="match status" value="1"/>
</dbReference>